<protein>
    <submittedName>
        <fullName evidence="5">ABC transporter substrate-binding protein</fullName>
    </submittedName>
</protein>
<dbReference type="SUPFAM" id="SSF53850">
    <property type="entry name" value="Periplasmic binding protein-like II"/>
    <property type="match status" value="1"/>
</dbReference>
<name>A0ABW4RMG3_9BACL</name>
<comment type="caution">
    <text evidence="5">The sequence shown here is derived from an EMBL/GenBank/DDBJ whole genome shotgun (WGS) entry which is preliminary data.</text>
</comment>
<dbReference type="PANTHER" id="PTHR30290:SF72">
    <property type="entry name" value="HTH-TYPE TRANSCRIPTIONAL REGULATOR SGRR"/>
    <property type="match status" value="1"/>
</dbReference>
<dbReference type="RefSeq" id="WP_347325282.1">
    <property type="nucleotide sequence ID" value="NZ_JBCGUH010000005.1"/>
</dbReference>
<evidence type="ECO:0000313" key="6">
    <source>
        <dbReference type="Proteomes" id="UP001597233"/>
    </source>
</evidence>
<dbReference type="InterPro" id="IPR025370">
    <property type="entry name" value="SgrR_HTH_N"/>
</dbReference>
<evidence type="ECO:0000313" key="5">
    <source>
        <dbReference type="EMBL" id="MFD1887225.1"/>
    </source>
</evidence>
<feature type="region of interest" description="Disordered" evidence="2">
    <location>
        <begin position="632"/>
        <end position="652"/>
    </location>
</feature>
<accession>A0ABW4RMG3</accession>
<feature type="domain" description="Transcriptional regulator SgrR N-terminal HTH" evidence="4">
    <location>
        <begin position="16"/>
        <end position="99"/>
    </location>
</feature>
<dbReference type="Pfam" id="PF12793">
    <property type="entry name" value="SgrR_N"/>
    <property type="match status" value="1"/>
</dbReference>
<reference evidence="6" key="1">
    <citation type="journal article" date="2019" name="Int. J. Syst. Evol. Microbiol.">
        <title>The Global Catalogue of Microorganisms (GCM) 10K type strain sequencing project: providing services to taxonomists for standard genome sequencing and annotation.</title>
        <authorList>
            <consortium name="The Broad Institute Genomics Platform"/>
            <consortium name="The Broad Institute Genome Sequencing Center for Infectious Disease"/>
            <person name="Wu L."/>
            <person name="Ma J."/>
        </authorList>
    </citation>
    <scope>NUCLEOTIDE SEQUENCE [LARGE SCALE GENOMIC DNA]</scope>
    <source>
        <strain evidence="6">CCUG 54950</strain>
    </source>
</reference>
<dbReference type="PANTHER" id="PTHR30290">
    <property type="entry name" value="PERIPLASMIC BINDING COMPONENT OF ABC TRANSPORTER"/>
    <property type="match status" value="1"/>
</dbReference>
<dbReference type="InterPro" id="IPR000914">
    <property type="entry name" value="SBP_5_dom"/>
</dbReference>
<proteinExistence type="predicted"/>
<dbReference type="EMBL" id="JBHUEH010000023">
    <property type="protein sequence ID" value="MFD1887225.1"/>
    <property type="molecule type" value="Genomic_DNA"/>
</dbReference>
<evidence type="ECO:0000256" key="1">
    <source>
        <dbReference type="ARBA" id="ARBA00023125"/>
    </source>
</evidence>
<feature type="compositionally biased region" description="Low complexity" evidence="2">
    <location>
        <begin position="632"/>
        <end position="651"/>
    </location>
</feature>
<dbReference type="Gene3D" id="3.10.105.10">
    <property type="entry name" value="Dipeptide-binding Protein, Domain 3"/>
    <property type="match status" value="1"/>
</dbReference>
<gene>
    <name evidence="5" type="ORF">ACFSC9_17160</name>
</gene>
<keyword evidence="6" id="KW-1185">Reference proteome</keyword>
<evidence type="ECO:0000259" key="3">
    <source>
        <dbReference type="Pfam" id="PF00496"/>
    </source>
</evidence>
<evidence type="ECO:0000256" key="2">
    <source>
        <dbReference type="SAM" id="MobiDB-lite"/>
    </source>
</evidence>
<organism evidence="5 6">
    <name type="scientific">Paenibacillus wenxiniae</name>
    <dbReference type="NCBI Taxonomy" id="1636843"/>
    <lineage>
        <taxon>Bacteria</taxon>
        <taxon>Bacillati</taxon>
        <taxon>Bacillota</taxon>
        <taxon>Bacilli</taxon>
        <taxon>Bacillales</taxon>
        <taxon>Paenibacillaceae</taxon>
        <taxon>Paenibacillus</taxon>
    </lineage>
</organism>
<dbReference type="Proteomes" id="UP001597233">
    <property type="component" value="Unassembled WGS sequence"/>
</dbReference>
<dbReference type="Pfam" id="PF00496">
    <property type="entry name" value="SBP_bac_5"/>
    <property type="match status" value="1"/>
</dbReference>
<dbReference type="Gene3D" id="3.40.190.10">
    <property type="entry name" value="Periplasmic binding protein-like II"/>
    <property type="match status" value="1"/>
</dbReference>
<keyword evidence="1" id="KW-0238">DNA-binding</keyword>
<evidence type="ECO:0000259" key="4">
    <source>
        <dbReference type="Pfam" id="PF12793"/>
    </source>
</evidence>
<feature type="domain" description="Solute-binding protein family 5" evidence="3">
    <location>
        <begin position="177"/>
        <end position="530"/>
    </location>
</feature>
<sequence length="717" mass="80044">MRLAEEYVCLRINWSEHSEAEAFHVTTAELAAALCCTPRNARLITARLVDAGWITFVSGRGRGHTSVLTFCQSLTQVVLDEAKERVQRGDVADAFGWIRESGIAEQVEVIFRSWLGEYFGYTVGRPSPTELTDILRLPIYRPVVCLDPADAVFAFDTQLIDQLYSRLVEFSAEEQKLLPGIAHAWACAADGKMWTFYLYKHVRFHHDRLLTADDVVASLRRLQSGDYTHSWLLAKVAKIHATSPYTVVITLTEPNYWLPLLLSHSGASIVPDGLWQEHLLPIGTGAYRLIERTAGRCVLERFEAYYGTGALLDRIEIVIVPEQEAPLARAGSQGMLTVLTGEFDTAAFHHLPRQDVQTGVSMLMLNRRHGILAEDEALRQALCDGVDRAALVAAMGDTYIAPARGLLLSHTSSTRADNLCVDSNGSRSNITSIAPVNVANDGTDNDDGMRHLAISEARQYINEDQQYNAVKQLQFSAYDGRELQLYTFQRHERVAYWLREAYNNIGIRIAVHIVAWSDLVSDEIVDQADLLLFEAVIGGGVQRQLEYMHSSQSLIRRMLPQELLTLLEPLTARLLLTNMPVYDGSSSQLHVSQDSKPASVSHLSLEQKSTSSEPASIGNVFVQCGDSVSALSQQQQQQQQHHPDQSLQEQQRLAATPLSAAEWLHRINHLLQATSSAVFLAERSASMILPSFVRGVHMNERGWVDFGRLYMVEQNQV</sequence>
<dbReference type="InterPro" id="IPR039424">
    <property type="entry name" value="SBP_5"/>
</dbReference>